<reference evidence="1 2" key="1">
    <citation type="submission" date="2018-10" db="EMBL/GenBank/DDBJ databases">
        <title>Co-occurring genomic capacity for anaerobic methane metabolism and dissimilatory sulfite reduction discovered in the Korarchaeota.</title>
        <authorList>
            <person name="Mckay L.J."/>
            <person name="Dlakic M."/>
            <person name="Fields M.W."/>
            <person name="Delmont T.O."/>
            <person name="Eren A.M."/>
            <person name="Jay Z.J."/>
            <person name="Klingelsmith K.B."/>
            <person name="Rusch D.B."/>
            <person name="Inskeep W.P."/>
        </authorList>
    </citation>
    <scope>NUCLEOTIDE SEQUENCE [LARGE SCALE GENOMIC DNA]</scope>
    <source>
        <strain evidence="1 2">MDKW</strain>
    </source>
</reference>
<accession>A0A429GNX8</accession>
<dbReference type="EMBL" id="RCOS01000071">
    <property type="protein sequence ID" value="RSN75596.1"/>
    <property type="molecule type" value="Genomic_DNA"/>
</dbReference>
<dbReference type="SUPFAM" id="SSF52317">
    <property type="entry name" value="Class I glutamine amidotransferase-like"/>
    <property type="match status" value="1"/>
</dbReference>
<comment type="caution">
    <text evidence="1">The sequence shown here is derived from an EMBL/GenBank/DDBJ whole genome shotgun (WGS) entry which is preliminary data.</text>
</comment>
<dbReference type="Proteomes" id="UP000277582">
    <property type="component" value="Unassembled WGS sequence"/>
</dbReference>
<dbReference type="Gene3D" id="2.60.40.10">
    <property type="entry name" value="Immunoglobulins"/>
    <property type="match status" value="1"/>
</dbReference>
<organism evidence="1 2">
    <name type="scientific">Candidatus Methanodesulfokora washburnensis</name>
    <dbReference type="NCBI Taxonomy" id="2478471"/>
    <lineage>
        <taxon>Archaea</taxon>
        <taxon>Thermoproteota</taxon>
        <taxon>Candidatus Korarchaeia</taxon>
        <taxon>Candidatus Korarchaeia incertae sedis</taxon>
        <taxon>Candidatus Methanodesulfokora</taxon>
    </lineage>
</organism>
<keyword evidence="2" id="KW-1185">Reference proteome</keyword>
<proteinExistence type="predicted"/>
<protein>
    <recommendedName>
        <fullName evidence="3">CARDB domain-containing protein</fullName>
    </recommendedName>
</protein>
<gene>
    <name evidence="1" type="ORF">D6D85_05845</name>
</gene>
<sequence length="640" mass="73393">YGGHLTQNPHIVDPTHPIVKGLTDDILANWYYSAHGYFTNLPENARIIIVDHAGYPIYIEYKYGAGTVLATMMTIEWPFVAYWWGLGEPQQRLLRNEIEYAQMLATHVDLWISNIVPVQVVYDVDINNDGKMDLVQGKKTAVFVYVEGFENLSDNATIDVNLTFEGVTYSESKSVSGLRQDNRIIFYVTPRITGDQRITAIVDPFNRIKEISEANNQNETIVTVKDTRGLHISYFRVNSMWPANYGAPTPEEFRDTAEHSGIFIRATYPVAESEFINEILVDYYGNPIPGIGLTYDLVRLAYWKWILGAGDRAVGVVSDAYFPYHHINAVGLSNPSITKSAVLVTNEYWTVTAHEIAHTYGLNLPRWVWLPPHWESTEEYDVSPPGNPASGYWVEERRDIINGLCFMGYAPPKRSYNYWDGRPVWVCNETYSNLFRRFRVNQADPNVLLIGGIVYKNGTINVMKLYYLENRTIEYPIPGNYSIIATDWNGREVERIDFDVAFYLLIEPYGVIETNITGFVFPIPFPENVSKITIQHENITVLEINPNTKLLHDAIDSIPDYGFINNPDQRRNALHNKINAVEKMLEKKNFKGAVEKLDHDIRDKLEKWLVDYEIENPEQLTKNAVISLVDEIIRRLSLQI</sequence>
<feature type="non-terminal residue" evidence="1">
    <location>
        <position position="1"/>
    </location>
</feature>
<dbReference type="InterPro" id="IPR013783">
    <property type="entry name" value="Ig-like_fold"/>
</dbReference>
<dbReference type="InterPro" id="IPR029062">
    <property type="entry name" value="Class_I_gatase-like"/>
</dbReference>
<evidence type="ECO:0008006" key="3">
    <source>
        <dbReference type="Google" id="ProtNLM"/>
    </source>
</evidence>
<evidence type="ECO:0000313" key="1">
    <source>
        <dbReference type="EMBL" id="RSN75596.1"/>
    </source>
</evidence>
<dbReference type="AlphaFoldDB" id="A0A429GNX8"/>
<name>A0A429GNX8_9CREN</name>
<evidence type="ECO:0000313" key="2">
    <source>
        <dbReference type="Proteomes" id="UP000277582"/>
    </source>
</evidence>